<sequence length="124" mass="13954">MNDDAIVSVKPVYLPTMVEEMAKKIQDHFASKRNALQEIVDILEDATTLYIWNDDLRLNTSRPLLMKDLRDLDPSNASQLDERLGVAVRHNVSGIHVPLEVYEGFSNWAISTDITSNSEGTTSH</sequence>
<protein>
    <submittedName>
        <fullName evidence="1">Uncharacterized protein</fullName>
    </submittedName>
</protein>
<keyword evidence="2" id="KW-1185">Reference proteome</keyword>
<dbReference type="AlphaFoldDB" id="A0A5B7DHW8"/>
<dbReference type="OrthoDB" id="10054666at2759"/>
<evidence type="ECO:0000313" key="1">
    <source>
        <dbReference type="EMBL" id="MPC20685.1"/>
    </source>
</evidence>
<reference evidence="1 2" key="1">
    <citation type="submission" date="2019-05" db="EMBL/GenBank/DDBJ databases">
        <title>Another draft genome of Portunus trituberculatus and its Hox gene families provides insights of decapod evolution.</title>
        <authorList>
            <person name="Jeong J.-H."/>
            <person name="Song I."/>
            <person name="Kim S."/>
            <person name="Choi T."/>
            <person name="Kim D."/>
            <person name="Ryu S."/>
            <person name="Kim W."/>
        </authorList>
    </citation>
    <scope>NUCLEOTIDE SEQUENCE [LARGE SCALE GENOMIC DNA]</scope>
    <source>
        <tissue evidence="1">Muscle</tissue>
    </source>
</reference>
<dbReference type="EMBL" id="VSRR010000899">
    <property type="protein sequence ID" value="MPC20685.1"/>
    <property type="molecule type" value="Genomic_DNA"/>
</dbReference>
<comment type="caution">
    <text evidence="1">The sequence shown here is derived from an EMBL/GenBank/DDBJ whole genome shotgun (WGS) entry which is preliminary data.</text>
</comment>
<name>A0A5B7DHW8_PORTR</name>
<proteinExistence type="predicted"/>
<accession>A0A5B7DHW8</accession>
<gene>
    <name evidence="1" type="ORF">E2C01_013639</name>
</gene>
<organism evidence="1 2">
    <name type="scientific">Portunus trituberculatus</name>
    <name type="common">Swimming crab</name>
    <name type="synonym">Neptunus trituberculatus</name>
    <dbReference type="NCBI Taxonomy" id="210409"/>
    <lineage>
        <taxon>Eukaryota</taxon>
        <taxon>Metazoa</taxon>
        <taxon>Ecdysozoa</taxon>
        <taxon>Arthropoda</taxon>
        <taxon>Crustacea</taxon>
        <taxon>Multicrustacea</taxon>
        <taxon>Malacostraca</taxon>
        <taxon>Eumalacostraca</taxon>
        <taxon>Eucarida</taxon>
        <taxon>Decapoda</taxon>
        <taxon>Pleocyemata</taxon>
        <taxon>Brachyura</taxon>
        <taxon>Eubrachyura</taxon>
        <taxon>Portunoidea</taxon>
        <taxon>Portunidae</taxon>
        <taxon>Portuninae</taxon>
        <taxon>Portunus</taxon>
    </lineage>
</organism>
<evidence type="ECO:0000313" key="2">
    <source>
        <dbReference type="Proteomes" id="UP000324222"/>
    </source>
</evidence>
<dbReference type="Proteomes" id="UP000324222">
    <property type="component" value="Unassembled WGS sequence"/>
</dbReference>